<evidence type="ECO:0000313" key="3">
    <source>
        <dbReference type="EMBL" id="MFD1105351.1"/>
    </source>
</evidence>
<organism evidence="3 4">
    <name type="scientific">Sphingobium olei</name>
    <dbReference type="NCBI Taxonomy" id="420955"/>
    <lineage>
        <taxon>Bacteria</taxon>
        <taxon>Pseudomonadati</taxon>
        <taxon>Pseudomonadota</taxon>
        <taxon>Alphaproteobacteria</taxon>
        <taxon>Sphingomonadales</taxon>
        <taxon>Sphingomonadaceae</taxon>
        <taxon>Sphingobium</taxon>
    </lineage>
</organism>
<accession>A0ABW3NXV0</accession>
<feature type="domain" description="Response regulatory" evidence="2">
    <location>
        <begin position="1"/>
        <end position="110"/>
    </location>
</feature>
<dbReference type="PROSITE" id="PS50110">
    <property type="entry name" value="RESPONSE_REGULATORY"/>
    <property type="match status" value="1"/>
</dbReference>
<dbReference type="SMART" id="SM00448">
    <property type="entry name" value="REC"/>
    <property type="match status" value="1"/>
</dbReference>
<dbReference type="InterPro" id="IPR011006">
    <property type="entry name" value="CheY-like_superfamily"/>
</dbReference>
<evidence type="ECO:0000256" key="1">
    <source>
        <dbReference type="PROSITE-ProRule" id="PRU00169"/>
    </source>
</evidence>
<protein>
    <submittedName>
        <fullName evidence="3">Response regulator</fullName>
    </submittedName>
</protein>
<dbReference type="InterPro" id="IPR001789">
    <property type="entry name" value="Sig_transdc_resp-reg_receiver"/>
</dbReference>
<dbReference type="Proteomes" id="UP001597203">
    <property type="component" value="Unassembled WGS sequence"/>
</dbReference>
<dbReference type="SUPFAM" id="SSF52172">
    <property type="entry name" value="CheY-like"/>
    <property type="match status" value="1"/>
</dbReference>
<comment type="caution">
    <text evidence="3">The sequence shown here is derived from an EMBL/GenBank/DDBJ whole genome shotgun (WGS) entry which is preliminary data.</text>
</comment>
<dbReference type="RefSeq" id="WP_380911149.1">
    <property type="nucleotide sequence ID" value="NZ_JBHTLS010000123.1"/>
</dbReference>
<dbReference type="EMBL" id="JBHTLS010000123">
    <property type="protein sequence ID" value="MFD1105351.1"/>
    <property type="molecule type" value="Genomic_DNA"/>
</dbReference>
<evidence type="ECO:0000313" key="4">
    <source>
        <dbReference type="Proteomes" id="UP001597203"/>
    </source>
</evidence>
<evidence type="ECO:0000259" key="2">
    <source>
        <dbReference type="PROSITE" id="PS50110"/>
    </source>
</evidence>
<reference evidence="4" key="1">
    <citation type="journal article" date="2019" name="Int. J. Syst. Evol. Microbiol.">
        <title>The Global Catalogue of Microorganisms (GCM) 10K type strain sequencing project: providing services to taxonomists for standard genome sequencing and annotation.</title>
        <authorList>
            <consortium name="The Broad Institute Genomics Platform"/>
            <consortium name="The Broad Institute Genome Sequencing Center for Infectious Disease"/>
            <person name="Wu L."/>
            <person name="Ma J."/>
        </authorList>
    </citation>
    <scope>NUCLEOTIDE SEQUENCE [LARGE SCALE GENOMIC DNA]</scope>
    <source>
        <strain evidence="4">CCUG 54329</strain>
    </source>
</reference>
<keyword evidence="1" id="KW-0597">Phosphoprotein</keyword>
<gene>
    <name evidence="3" type="ORF">ACFQ24_10785</name>
</gene>
<feature type="modified residue" description="4-aspartylphosphate" evidence="1">
    <location>
        <position position="49"/>
    </location>
</feature>
<keyword evidence="4" id="KW-1185">Reference proteome</keyword>
<dbReference type="Gene3D" id="3.40.50.2300">
    <property type="match status" value="1"/>
</dbReference>
<proteinExistence type="predicted"/>
<name>A0ABW3NXV0_9SPHN</name>
<sequence>MLVEDELLVAFDVQDIIEAAGFAVDGPYVSVAEALRAVDRQLPACAVLDVQLQDGEVYPAADLLQEAGIPLVFHSGHADAHILRTRYPSAAVCGKPCSPSKLKATIADLLEE</sequence>